<keyword evidence="7" id="KW-1185">Reference proteome</keyword>
<dbReference type="OrthoDB" id="18145at2759"/>
<dbReference type="AlphaFoldDB" id="A0A9Q0YD66"/>
<dbReference type="Proteomes" id="UP001152320">
    <property type="component" value="Chromosome 23"/>
</dbReference>
<dbReference type="GO" id="GO:0032039">
    <property type="term" value="C:integrator complex"/>
    <property type="evidence" value="ECO:0007669"/>
    <property type="project" value="InterPro"/>
</dbReference>
<proteinExistence type="inferred from homology"/>
<evidence type="ECO:0000256" key="2">
    <source>
        <dbReference type="ARBA" id="ARBA00010391"/>
    </source>
</evidence>
<dbReference type="InterPro" id="IPR026164">
    <property type="entry name" value="Int_cplx_su10"/>
</dbReference>
<evidence type="ECO:0000256" key="5">
    <source>
        <dbReference type="SAM" id="MobiDB-lite"/>
    </source>
</evidence>
<comment type="caution">
    <text evidence="6">The sequence shown here is derived from an EMBL/GenBank/DDBJ whole genome shotgun (WGS) entry which is preliminary data.</text>
</comment>
<dbReference type="Pfam" id="PF21045">
    <property type="entry name" value="INT10"/>
    <property type="match status" value="1"/>
</dbReference>
<sequence length="363" mass="41286">MAAPMEMDNNVVEKKNPIFDKSSQHHSSSDARSIIEKAKLCQKDDPYAAKSLLLMAKTLYPTEFCVQFEAYIVEKSGQSTTETAQSLIQLFSRFKEEVRLHEELFILTSSLQKEAEIENKFYRDLFEKIPEPYQKSILLFCCEESKDKHEKCKVQLLLMKKFPAFIREYGLSLVDSLLELDKVSGGRLPRNKFRQLLVTEVLPIILESEDLEFNPKHISKWLYVSIEFYISVAIQPKLQLSTNSDILKSPTNGKAAGGSMSEAGDSSNGDRPTEIISDITSPWERLHTLFLTIAKRSGWNLDCIPSESMAFLESFTSLSSVHQSCQPEDIGTLKSIFYSATILFFRSMYTYFNLINPGIFGGE</sequence>
<keyword evidence="4" id="KW-0539">Nucleus</keyword>
<evidence type="ECO:0000256" key="1">
    <source>
        <dbReference type="ARBA" id="ARBA00004123"/>
    </source>
</evidence>
<dbReference type="PANTHER" id="PTHR16055:SF2">
    <property type="entry name" value="INTEGRATOR COMPLEX SUBUNIT 10"/>
    <property type="match status" value="1"/>
</dbReference>
<organism evidence="6 7">
    <name type="scientific">Holothuria leucospilota</name>
    <name type="common">Black long sea cucumber</name>
    <name type="synonym">Mertensiothuria leucospilota</name>
    <dbReference type="NCBI Taxonomy" id="206669"/>
    <lineage>
        <taxon>Eukaryota</taxon>
        <taxon>Metazoa</taxon>
        <taxon>Echinodermata</taxon>
        <taxon>Eleutherozoa</taxon>
        <taxon>Echinozoa</taxon>
        <taxon>Holothuroidea</taxon>
        <taxon>Aspidochirotacea</taxon>
        <taxon>Aspidochirotida</taxon>
        <taxon>Holothuriidae</taxon>
        <taxon>Holothuria</taxon>
    </lineage>
</organism>
<feature type="region of interest" description="Disordered" evidence="5">
    <location>
        <begin position="251"/>
        <end position="271"/>
    </location>
</feature>
<evidence type="ECO:0000313" key="7">
    <source>
        <dbReference type="Proteomes" id="UP001152320"/>
    </source>
</evidence>
<reference evidence="6" key="1">
    <citation type="submission" date="2021-10" db="EMBL/GenBank/DDBJ databases">
        <title>Tropical sea cucumber genome reveals ecological adaptation and Cuvierian tubules defense mechanism.</title>
        <authorList>
            <person name="Chen T."/>
        </authorList>
    </citation>
    <scope>NUCLEOTIDE SEQUENCE</scope>
    <source>
        <strain evidence="6">Nanhai2018</strain>
        <tissue evidence="6">Muscle</tissue>
    </source>
</reference>
<gene>
    <name evidence="6" type="ORF">HOLleu_41967</name>
</gene>
<evidence type="ECO:0000313" key="6">
    <source>
        <dbReference type="EMBL" id="KAJ8020110.1"/>
    </source>
</evidence>
<dbReference type="PANTHER" id="PTHR16055">
    <property type="entry name" value="INTEGRATOR COMPLEX SUBUNIT 10"/>
    <property type="match status" value="1"/>
</dbReference>
<dbReference type="GO" id="GO:0016180">
    <property type="term" value="P:snRNA processing"/>
    <property type="evidence" value="ECO:0007669"/>
    <property type="project" value="InterPro"/>
</dbReference>
<comment type="similarity">
    <text evidence="2">Belongs to the Integrator subunit 10 family.</text>
</comment>
<name>A0A9Q0YD66_HOLLE</name>
<dbReference type="PRINTS" id="PR02106">
    <property type="entry name" value="INTSUBUNIT10"/>
</dbReference>
<protein>
    <recommendedName>
        <fullName evidence="3">Integrator complex subunit 10</fullName>
    </recommendedName>
</protein>
<dbReference type="EMBL" id="JAIZAY010000023">
    <property type="protein sequence ID" value="KAJ8020110.1"/>
    <property type="molecule type" value="Genomic_DNA"/>
</dbReference>
<evidence type="ECO:0000256" key="4">
    <source>
        <dbReference type="ARBA" id="ARBA00023242"/>
    </source>
</evidence>
<evidence type="ECO:0000256" key="3">
    <source>
        <dbReference type="ARBA" id="ARBA00016811"/>
    </source>
</evidence>
<comment type="subcellular location">
    <subcellularLocation>
        <location evidence="1">Nucleus</location>
    </subcellularLocation>
</comment>
<accession>A0A9Q0YD66</accession>